<dbReference type="OrthoDB" id="4757095at2759"/>
<reference evidence="2 3" key="1">
    <citation type="journal article" date="2016" name="Nat. Commun.">
        <title>Ectomycorrhizal ecology is imprinted in the genome of the dominant symbiotic fungus Cenococcum geophilum.</title>
        <authorList>
            <consortium name="DOE Joint Genome Institute"/>
            <person name="Peter M."/>
            <person name="Kohler A."/>
            <person name="Ohm R.A."/>
            <person name="Kuo A."/>
            <person name="Krutzmann J."/>
            <person name="Morin E."/>
            <person name="Arend M."/>
            <person name="Barry K.W."/>
            <person name="Binder M."/>
            <person name="Choi C."/>
            <person name="Clum A."/>
            <person name="Copeland A."/>
            <person name="Grisel N."/>
            <person name="Haridas S."/>
            <person name="Kipfer T."/>
            <person name="LaButti K."/>
            <person name="Lindquist E."/>
            <person name="Lipzen A."/>
            <person name="Maire R."/>
            <person name="Meier B."/>
            <person name="Mihaltcheva S."/>
            <person name="Molinier V."/>
            <person name="Murat C."/>
            <person name="Poggeler S."/>
            <person name="Quandt C.A."/>
            <person name="Sperisen C."/>
            <person name="Tritt A."/>
            <person name="Tisserant E."/>
            <person name="Crous P.W."/>
            <person name="Henrissat B."/>
            <person name="Nehls U."/>
            <person name="Egli S."/>
            <person name="Spatafora J.W."/>
            <person name="Grigoriev I.V."/>
            <person name="Martin F.M."/>
        </authorList>
    </citation>
    <scope>NUCLEOTIDE SEQUENCE [LARGE SCALE GENOMIC DNA]</scope>
    <source>
        <strain evidence="2 3">CBS 207.34</strain>
    </source>
</reference>
<dbReference type="EMBL" id="KV749004">
    <property type="protein sequence ID" value="OCL11710.1"/>
    <property type="molecule type" value="Genomic_DNA"/>
</dbReference>
<proteinExistence type="predicted"/>
<dbReference type="AlphaFoldDB" id="A0A8E2F6Z9"/>
<dbReference type="PANTHER" id="PTHR38790:SF4">
    <property type="entry name" value="2EXR DOMAIN-CONTAINING PROTEIN"/>
    <property type="match status" value="1"/>
</dbReference>
<dbReference type="PANTHER" id="PTHR38790">
    <property type="entry name" value="2EXR DOMAIN-CONTAINING PROTEIN-RELATED"/>
    <property type="match status" value="1"/>
</dbReference>
<accession>A0A8E2F6Z9</accession>
<feature type="domain" description="DUF7730" evidence="1">
    <location>
        <begin position="70"/>
        <end position="181"/>
    </location>
</feature>
<evidence type="ECO:0000313" key="2">
    <source>
        <dbReference type="EMBL" id="OCL11710.1"/>
    </source>
</evidence>
<sequence length="220" mass="25318">MPDLPENPPIKGAVLLPLTHPPHHQNQSPFFRQLPAELRLSIYEYILSPFGQIVHVMRTTEDNLRGARNLEFLPLLYKTQTFSFRQTQALRLFASGPLPYTHLIRSLRLDTLVTHTRLSALISIPSESLDLWKLTCTAIAKMPKLDNLLVVFDIRVLDEPSLQQMVDIMEPLREIRVGDFRIRLLRHEGLWRRAELDLGLLKGKIGEVPFLLEEGFNELA</sequence>
<keyword evidence="3" id="KW-1185">Reference proteome</keyword>
<gene>
    <name evidence="2" type="ORF">AOQ84DRAFT_373741</name>
</gene>
<feature type="domain" description="DUF7730" evidence="1">
    <location>
        <begin position="23"/>
        <end position="61"/>
    </location>
</feature>
<protein>
    <recommendedName>
        <fullName evidence="1">DUF7730 domain-containing protein</fullName>
    </recommendedName>
</protein>
<dbReference type="Pfam" id="PF24864">
    <property type="entry name" value="DUF7730"/>
    <property type="match status" value="2"/>
</dbReference>
<evidence type="ECO:0000259" key="1">
    <source>
        <dbReference type="Pfam" id="PF24864"/>
    </source>
</evidence>
<dbReference type="Proteomes" id="UP000250140">
    <property type="component" value="Unassembled WGS sequence"/>
</dbReference>
<evidence type="ECO:0000313" key="3">
    <source>
        <dbReference type="Proteomes" id="UP000250140"/>
    </source>
</evidence>
<organism evidence="2 3">
    <name type="scientific">Glonium stellatum</name>
    <dbReference type="NCBI Taxonomy" id="574774"/>
    <lineage>
        <taxon>Eukaryota</taxon>
        <taxon>Fungi</taxon>
        <taxon>Dikarya</taxon>
        <taxon>Ascomycota</taxon>
        <taxon>Pezizomycotina</taxon>
        <taxon>Dothideomycetes</taxon>
        <taxon>Pleosporomycetidae</taxon>
        <taxon>Gloniales</taxon>
        <taxon>Gloniaceae</taxon>
        <taxon>Glonium</taxon>
    </lineage>
</organism>
<name>A0A8E2F6Z9_9PEZI</name>
<dbReference type="InterPro" id="IPR056632">
    <property type="entry name" value="DUF7730"/>
</dbReference>